<evidence type="ECO:0000256" key="1">
    <source>
        <dbReference type="ARBA" id="ARBA00004196"/>
    </source>
</evidence>
<evidence type="ECO:0000256" key="3">
    <source>
        <dbReference type="SAM" id="SignalP"/>
    </source>
</evidence>
<dbReference type="EMBL" id="BAABGT010000053">
    <property type="protein sequence ID" value="GAA4550018.1"/>
    <property type="molecule type" value="Genomic_DNA"/>
</dbReference>
<dbReference type="InterPro" id="IPR025997">
    <property type="entry name" value="SBP_2_dom"/>
</dbReference>
<feature type="signal peptide" evidence="3">
    <location>
        <begin position="1"/>
        <end position="24"/>
    </location>
</feature>
<sequence length="335" mass="34519">MMFRSAKRATVFAAVLASAALVTAACSSQGGAQNSGAANAPAGGTAPGGQKYTIAMVTHAPPGDTFWDKIQSGAQAAATQLGVDLKYSNDPDSGPQATLVQNAIDSKVDAIAVSLAYPDAVGPVLKKASDAGIPTVAFNAGLDQYQKYGAKMYFGSDEDVAGQAVGTRLSRSGGTGKAICVIQEQGNVALETRCAGVAKTYPNVEILQVNGRDLPSVQQTIGAKLQEDPSIGYVVTLGADYALAAAQSVSSGNSQAKIATFDLNKDTAQAIKDGKVLFAVDQQPYLQGFMSVQMLWLNLTNGNDLGGGKAVLTGPSYVDSANIDKILQFANNNTR</sequence>
<name>A0ABP8RVL8_9PSEU</name>
<dbReference type="PANTHER" id="PTHR30036">
    <property type="entry name" value="D-XYLOSE-BINDING PERIPLASMIC PROTEIN"/>
    <property type="match status" value="1"/>
</dbReference>
<evidence type="ECO:0000259" key="4">
    <source>
        <dbReference type="Pfam" id="PF13407"/>
    </source>
</evidence>
<feature type="domain" description="Periplasmic binding protein" evidence="4">
    <location>
        <begin position="55"/>
        <end position="300"/>
    </location>
</feature>
<dbReference type="InterPro" id="IPR028082">
    <property type="entry name" value="Peripla_BP_I"/>
</dbReference>
<organism evidence="5 6">
    <name type="scientific">Pseudonocardia xishanensis</name>
    <dbReference type="NCBI Taxonomy" id="630995"/>
    <lineage>
        <taxon>Bacteria</taxon>
        <taxon>Bacillati</taxon>
        <taxon>Actinomycetota</taxon>
        <taxon>Actinomycetes</taxon>
        <taxon>Pseudonocardiales</taxon>
        <taxon>Pseudonocardiaceae</taxon>
        <taxon>Pseudonocardia</taxon>
    </lineage>
</organism>
<evidence type="ECO:0000256" key="2">
    <source>
        <dbReference type="ARBA" id="ARBA00007639"/>
    </source>
</evidence>
<evidence type="ECO:0000313" key="5">
    <source>
        <dbReference type="EMBL" id="GAA4550018.1"/>
    </source>
</evidence>
<evidence type="ECO:0000313" key="6">
    <source>
        <dbReference type="Proteomes" id="UP001501598"/>
    </source>
</evidence>
<dbReference type="Pfam" id="PF13407">
    <property type="entry name" value="Peripla_BP_4"/>
    <property type="match status" value="1"/>
</dbReference>
<gene>
    <name evidence="5" type="ORF">GCM10023175_39320</name>
</gene>
<dbReference type="SUPFAM" id="SSF53822">
    <property type="entry name" value="Periplasmic binding protein-like I"/>
    <property type="match status" value="1"/>
</dbReference>
<dbReference type="Proteomes" id="UP001501598">
    <property type="component" value="Unassembled WGS sequence"/>
</dbReference>
<comment type="subcellular location">
    <subcellularLocation>
        <location evidence="1">Cell envelope</location>
    </subcellularLocation>
</comment>
<keyword evidence="6" id="KW-1185">Reference proteome</keyword>
<comment type="caution">
    <text evidence="5">The sequence shown here is derived from an EMBL/GenBank/DDBJ whole genome shotgun (WGS) entry which is preliminary data.</text>
</comment>
<comment type="similarity">
    <text evidence="2">Belongs to the bacterial solute-binding protein 2 family.</text>
</comment>
<dbReference type="Gene3D" id="3.40.50.2300">
    <property type="match status" value="2"/>
</dbReference>
<dbReference type="PROSITE" id="PS51257">
    <property type="entry name" value="PROKAR_LIPOPROTEIN"/>
    <property type="match status" value="1"/>
</dbReference>
<proteinExistence type="inferred from homology"/>
<dbReference type="PANTHER" id="PTHR30036:SF7">
    <property type="entry name" value="ABC TRANSPORTER PERIPLASMIC-BINDING PROTEIN YPHF"/>
    <property type="match status" value="1"/>
</dbReference>
<reference evidence="6" key="1">
    <citation type="journal article" date="2019" name="Int. J. Syst. Evol. Microbiol.">
        <title>The Global Catalogue of Microorganisms (GCM) 10K type strain sequencing project: providing services to taxonomists for standard genome sequencing and annotation.</title>
        <authorList>
            <consortium name="The Broad Institute Genomics Platform"/>
            <consortium name="The Broad Institute Genome Sequencing Center for Infectious Disease"/>
            <person name="Wu L."/>
            <person name="Ma J."/>
        </authorList>
    </citation>
    <scope>NUCLEOTIDE SEQUENCE [LARGE SCALE GENOMIC DNA]</scope>
    <source>
        <strain evidence="6">JCM 17906</strain>
    </source>
</reference>
<dbReference type="InterPro" id="IPR050555">
    <property type="entry name" value="Bact_Solute-Bind_Prot2"/>
</dbReference>
<keyword evidence="3" id="KW-0732">Signal</keyword>
<dbReference type="RefSeq" id="WP_345420383.1">
    <property type="nucleotide sequence ID" value="NZ_BAABGT010000053.1"/>
</dbReference>
<feature type="chain" id="PRO_5047085911" evidence="3">
    <location>
        <begin position="25"/>
        <end position="335"/>
    </location>
</feature>
<accession>A0ABP8RVL8</accession>
<protein>
    <submittedName>
        <fullName evidence="5">Substrate-binding domain-containing protein</fullName>
    </submittedName>
</protein>